<evidence type="ECO:0000256" key="11">
    <source>
        <dbReference type="ARBA" id="ARBA00022679"/>
    </source>
</evidence>
<evidence type="ECO:0000256" key="9">
    <source>
        <dbReference type="ARBA" id="ARBA00011881"/>
    </source>
</evidence>
<keyword evidence="17" id="KW-0521">NADP</keyword>
<evidence type="ECO:0000256" key="12">
    <source>
        <dbReference type="ARBA" id="ARBA00022697"/>
    </source>
</evidence>
<sequence length="814" mass="87656">MQVLKFGGSSVATAPNLQRVAQLVEAAAQQTPTVVVVSALGGTTDALIEAGRLAAAGSDEYRSRLTRLEERHLEAVRGLLPIPDQSAVLSLVKTYCNELDSLCDGIFSLGELSNRTLDRLVSFGELLSSRLLAACLKAHGVPHVWHDSRTLIRTNSQHGFAAVDTAVTNQQIQDFVLEHPSSVYVVPGFIGSDAQGITTTLGRGGSDYTAAIFAGALTANQLEIWTDVSGMMTADPRLVTLARPIPRISYQEAMELSHFGAKVLYPPTIQPVMSQGIPLWIKNTFAPEDEGTLVEVSPPANRDVVRGLSSISHLALLNLEGSGMVGIPGFSRRLFGALAVLRINVILITQSSSEHSICVAVQAADAGAAQAAVDEEFSTEIAAGKVAPLRCEMDLAIVALVGEQMRNHPGISGRMFGALGQNGVNIRAIAQGSSERNISVVIRAADVRKAINVLHEEFFEETTKQVNLFVAGVGNVGRKLLEQMARQQQWLREKLRLNLRVVGLANSQRFVLSEDGIELNDWQIALEQGQQLNLSELVEQLNARNLRNTVFVDVTASADVAKIYAALLEKSVAVVACNKVACSSEYVNYARLKSLAREFNAEFLFETNVGAGLPVIGSLNDLLRSGDQVHRIEAVLSGTLNFVFNHYDGTVPFADVVRQAQAEGYTEPDPRLDLSGTDVARKILILAREAGQEMELADIHNESFLPASCLEGDVEAFYEQLAVHEAHFRSLFDAAAAQGQRLKFVARYADGQASVGLQGVAPGHDFYVLQGKDNAVLFFTNRYPEQPLVVKGAGAGADVTASGVFADVIRAARA</sequence>
<comment type="subunit">
    <text evidence="9">Homotetramer.</text>
</comment>
<evidence type="ECO:0000256" key="1">
    <source>
        <dbReference type="ARBA" id="ARBA00001920"/>
    </source>
</evidence>
<keyword evidence="14" id="KW-0547">Nucleotide-binding</keyword>
<dbReference type="EMBL" id="CP094669">
    <property type="protein sequence ID" value="UOG74808.1"/>
    <property type="molecule type" value="Genomic_DNA"/>
</dbReference>
<proteinExistence type="inferred from homology"/>
<keyword evidence="16" id="KW-0067">ATP-binding</keyword>
<evidence type="ECO:0000256" key="20">
    <source>
        <dbReference type="ARBA" id="ARBA00023053"/>
    </source>
</evidence>
<dbReference type="Pfam" id="PF00742">
    <property type="entry name" value="Homoserine_dh"/>
    <property type="match status" value="1"/>
</dbReference>
<dbReference type="InterPro" id="IPR005106">
    <property type="entry name" value="Asp/hSer_DH_NAD-bd"/>
</dbReference>
<keyword evidence="18 28" id="KW-0560">Oxidoreductase</keyword>
<accession>A0ABY4CX11</accession>
<comment type="catalytic activity">
    <reaction evidence="25">
        <text>L-aspartate + ATP = 4-phospho-L-aspartate + ADP</text>
        <dbReference type="Rhea" id="RHEA:23776"/>
        <dbReference type="ChEBI" id="CHEBI:29991"/>
        <dbReference type="ChEBI" id="CHEBI:30616"/>
        <dbReference type="ChEBI" id="CHEBI:57535"/>
        <dbReference type="ChEBI" id="CHEBI:456216"/>
        <dbReference type="EC" id="2.7.2.4"/>
    </reaction>
    <physiologicalReaction direction="left-to-right" evidence="25">
        <dbReference type="Rhea" id="RHEA:23777"/>
    </physiologicalReaction>
</comment>
<keyword evidence="22" id="KW-0486">Methionine biosynthesis</keyword>
<comment type="pathway">
    <text evidence="3">Amino-acid biosynthesis; L-methionine biosynthesis via de novo pathway; L-homoserine from L-aspartate: step 1/3.</text>
</comment>
<dbReference type="InterPro" id="IPR001048">
    <property type="entry name" value="Asp/Glu/Uridylate_kinase"/>
</dbReference>
<dbReference type="SUPFAM" id="SSF55347">
    <property type="entry name" value="Glyceraldehyde-3-phosphate dehydrogenase-like, C-terminal domain"/>
    <property type="match status" value="1"/>
</dbReference>
<comment type="pathway">
    <text evidence="2">Amino-acid biosynthesis; L-lysine biosynthesis via DAP pathway; (S)-tetrahydrodipicolinate from L-aspartate: step 1/4.</text>
</comment>
<gene>
    <name evidence="28" type="primary">thrA</name>
    <name evidence="28" type="ORF">MTX78_22175</name>
</gene>
<dbReference type="PROSITE" id="PS01042">
    <property type="entry name" value="HOMOSER_DHGENASE"/>
    <property type="match status" value="1"/>
</dbReference>
<evidence type="ECO:0000256" key="17">
    <source>
        <dbReference type="ARBA" id="ARBA00022857"/>
    </source>
</evidence>
<evidence type="ECO:0000256" key="16">
    <source>
        <dbReference type="ARBA" id="ARBA00022840"/>
    </source>
</evidence>
<evidence type="ECO:0000259" key="27">
    <source>
        <dbReference type="PROSITE" id="PS51671"/>
    </source>
</evidence>
<organism evidence="28 29">
    <name type="scientific">Hymenobacter tibetensis</name>
    <dbReference type="NCBI Taxonomy" id="497967"/>
    <lineage>
        <taxon>Bacteria</taxon>
        <taxon>Pseudomonadati</taxon>
        <taxon>Bacteroidota</taxon>
        <taxon>Cytophagia</taxon>
        <taxon>Cytophagales</taxon>
        <taxon>Hymenobacteraceae</taxon>
        <taxon>Hymenobacter</taxon>
    </lineage>
</organism>
<comment type="pathway">
    <text evidence="6">Amino-acid biosynthesis; L-threonine biosynthesis; L-threonine from L-aspartate: step 1/5.</text>
</comment>
<dbReference type="EC" id="2.7.2.4" evidence="28"/>
<evidence type="ECO:0000256" key="23">
    <source>
        <dbReference type="ARBA" id="ARBA00023268"/>
    </source>
</evidence>
<dbReference type="NCBIfam" id="TIGR00657">
    <property type="entry name" value="asp_kinases"/>
    <property type="match status" value="1"/>
</dbReference>
<dbReference type="Gene3D" id="3.40.50.720">
    <property type="entry name" value="NAD(P)-binding Rossmann-like Domain"/>
    <property type="match status" value="1"/>
</dbReference>
<dbReference type="Pfam" id="PF22468">
    <property type="entry name" value="ACT_9"/>
    <property type="match status" value="2"/>
</dbReference>
<evidence type="ECO:0000256" key="22">
    <source>
        <dbReference type="ARBA" id="ARBA00023167"/>
    </source>
</evidence>
<keyword evidence="12" id="KW-0791">Threonine biosynthesis</keyword>
<dbReference type="Pfam" id="PF03447">
    <property type="entry name" value="NAD_binding_3"/>
    <property type="match status" value="1"/>
</dbReference>
<dbReference type="InterPro" id="IPR001341">
    <property type="entry name" value="Asp_kinase"/>
</dbReference>
<dbReference type="GO" id="GO:0004412">
    <property type="term" value="F:homoserine dehydrogenase activity"/>
    <property type="evidence" value="ECO:0007669"/>
    <property type="project" value="UniProtKB-EC"/>
</dbReference>
<dbReference type="CDD" id="cd04921">
    <property type="entry name" value="ACT_AKi-HSDH-ThrA-like_1"/>
    <property type="match status" value="1"/>
</dbReference>
<dbReference type="SUPFAM" id="SSF53633">
    <property type="entry name" value="Carbamate kinase-like"/>
    <property type="match status" value="1"/>
</dbReference>
<evidence type="ECO:0000256" key="4">
    <source>
        <dbReference type="ARBA" id="ARBA00005056"/>
    </source>
</evidence>
<evidence type="ECO:0000256" key="25">
    <source>
        <dbReference type="ARBA" id="ARBA00048561"/>
    </source>
</evidence>
<dbReference type="CDD" id="cd04922">
    <property type="entry name" value="ACT_AKi-HSDH-ThrA_2"/>
    <property type="match status" value="1"/>
</dbReference>
<evidence type="ECO:0000256" key="18">
    <source>
        <dbReference type="ARBA" id="ARBA00023002"/>
    </source>
</evidence>
<dbReference type="InterPro" id="IPR041743">
    <property type="entry name" value="AK-HSDH_N"/>
</dbReference>
<dbReference type="Pfam" id="PF00696">
    <property type="entry name" value="AA_kinase"/>
    <property type="match status" value="1"/>
</dbReference>
<evidence type="ECO:0000256" key="3">
    <source>
        <dbReference type="ARBA" id="ARBA00004986"/>
    </source>
</evidence>
<dbReference type="GO" id="GO:0004072">
    <property type="term" value="F:aspartate kinase activity"/>
    <property type="evidence" value="ECO:0007669"/>
    <property type="project" value="UniProtKB-EC"/>
</dbReference>
<evidence type="ECO:0000256" key="26">
    <source>
        <dbReference type="ARBA" id="ARBA00048841"/>
    </source>
</evidence>
<evidence type="ECO:0000256" key="2">
    <source>
        <dbReference type="ARBA" id="ARBA00004766"/>
    </source>
</evidence>
<dbReference type="InterPro" id="IPR001342">
    <property type="entry name" value="HDH_cat"/>
</dbReference>
<dbReference type="Proteomes" id="UP000831113">
    <property type="component" value="Chromosome"/>
</dbReference>
<dbReference type="InterPro" id="IPR002912">
    <property type="entry name" value="ACT_dom"/>
</dbReference>
<dbReference type="SUPFAM" id="SSF55021">
    <property type="entry name" value="ACT-like"/>
    <property type="match status" value="2"/>
</dbReference>
<evidence type="ECO:0000313" key="28">
    <source>
        <dbReference type="EMBL" id="UOG74808.1"/>
    </source>
</evidence>
<dbReference type="InterPro" id="IPR011147">
    <property type="entry name" value="Bifunc_Aspkin/hSer_DH"/>
</dbReference>
<keyword evidence="23" id="KW-0511">Multifunctional enzyme</keyword>
<comment type="pathway">
    <text evidence="5">Amino-acid biosynthesis; L-methionine biosynthesis via de novo pathway; L-homoserine from L-aspartate: step 3/3.</text>
</comment>
<dbReference type="InterPro" id="IPR019811">
    <property type="entry name" value="HDH_CS"/>
</dbReference>
<dbReference type="NCBIfam" id="NF006959">
    <property type="entry name" value="PRK09436.1"/>
    <property type="match status" value="1"/>
</dbReference>
<comment type="pathway">
    <text evidence="4">Amino-acid biosynthesis; L-threonine biosynthesis; L-threonine from L-aspartate: step 3/5.</text>
</comment>
<dbReference type="InterPro" id="IPR036393">
    <property type="entry name" value="AceGlu_kinase-like_sf"/>
</dbReference>
<evidence type="ECO:0000256" key="24">
    <source>
        <dbReference type="ARBA" id="ARBA00044938"/>
    </source>
</evidence>
<evidence type="ECO:0000256" key="19">
    <source>
        <dbReference type="ARBA" id="ARBA00023027"/>
    </source>
</evidence>
<comment type="similarity">
    <text evidence="8">In the N-terminal section; belongs to the aspartokinase family.</text>
</comment>
<evidence type="ECO:0000256" key="8">
    <source>
        <dbReference type="ARBA" id="ARBA00010046"/>
    </source>
</evidence>
<comment type="similarity">
    <text evidence="7">In the C-terminal section; belongs to the homoserine dehydrogenase family.</text>
</comment>
<dbReference type="InterPro" id="IPR042199">
    <property type="entry name" value="AsparK_Bifunc_asparK/hSer_DH"/>
</dbReference>
<evidence type="ECO:0000256" key="7">
    <source>
        <dbReference type="ARBA" id="ARBA00007952"/>
    </source>
</evidence>
<dbReference type="PIRSF" id="PIRSF000727">
    <property type="entry name" value="ThrA"/>
    <property type="match status" value="1"/>
</dbReference>
<evidence type="ECO:0000256" key="14">
    <source>
        <dbReference type="ARBA" id="ARBA00022741"/>
    </source>
</evidence>
<evidence type="ECO:0000256" key="10">
    <source>
        <dbReference type="ARBA" id="ARBA00022605"/>
    </source>
</evidence>
<dbReference type="EC" id="1.1.1.3" evidence="28"/>
<dbReference type="PANTHER" id="PTHR43070">
    <property type="match status" value="1"/>
</dbReference>
<dbReference type="InterPro" id="IPR054352">
    <property type="entry name" value="ACT_Aspartokinase"/>
</dbReference>
<keyword evidence="10" id="KW-0028">Amino-acid biosynthesis</keyword>
<keyword evidence="13" id="KW-0479">Metal-binding</keyword>
<dbReference type="SUPFAM" id="SSF51735">
    <property type="entry name" value="NAD(P)-binding Rossmann-fold domains"/>
    <property type="match status" value="1"/>
</dbReference>
<keyword evidence="21" id="KW-0457">Lysine biosynthesis</keyword>
<keyword evidence="29" id="KW-1185">Reference proteome</keyword>
<evidence type="ECO:0000313" key="29">
    <source>
        <dbReference type="Proteomes" id="UP000831113"/>
    </source>
</evidence>
<dbReference type="PANTHER" id="PTHR43070:SF5">
    <property type="entry name" value="HOMOSERINE DEHYDROGENASE"/>
    <property type="match status" value="1"/>
</dbReference>
<dbReference type="PROSITE" id="PS51671">
    <property type="entry name" value="ACT"/>
    <property type="match status" value="1"/>
</dbReference>
<dbReference type="CDD" id="cd04257">
    <property type="entry name" value="AAK_AK-HSDH"/>
    <property type="match status" value="1"/>
</dbReference>
<comment type="cofactor">
    <cofactor evidence="1">
        <name>a metal cation</name>
        <dbReference type="ChEBI" id="CHEBI:25213"/>
    </cofactor>
</comment>
<keyword evidence="11 28" id="KW-0808">Transferase</keyword>
<dbReference type="RefSeq" id="WP_243798424.1">
    <property type="nucleotide sequence ID" value="NZ_CP094669.1"/>
</dbReference>
<evidence type="ECO:0000256" key="13">
    <source>
        <dbReference type="ARBA" id="ARBA00022723"/>
    </source>
</evidence>
<dbReference type="InterPro" id="IPR018042">
    <property type="entry name" value="Aspartate_kinase_CS"/>
</dbReference>
<keyword evidence="19" id="KW-0520">NAD</keyword>
<keyword evidence="20" id="KW-0915">Sodium</keyword>
<evidence type="ECO:0000256" key="6">
    <source>
        <dbReference type="ARBA" id="ARBA00005139"/>
    </source>
</evidence>
<feature type="domain" description="ACT" evidence="27">
    <location>
        <begin position="400"/>
        <end position="478"/>
    </location>
</feature>
<protein>
    <submittedName>
        <fullName evidence="28">Bifunctional aspartate kinase/homoserine dehydrogenase I</fullName>
        <ecNumber evidence="28">1.1.1.3</ecNumber>
        <ecNumber evidence="28">2.7.2.4</ecNumber>
    </submittedName>
</protein>
<comment type="catalytic activity">
    <reaction evidence="26">
        <text>L-homoserine + NADP(+) = L-aspartate 4-semialdehyde + NADPH + H(+)</text>
        <dbReference type="Rhea" id="RHEA:15761"/>
        <dbReference type="ChEBI" id="CHEBI:15378"/>
        <dbReference type="ChEBI" id="CHEBI:57476"/>
        <dbReference type="ChEBI" id="CHEBI:57783"/>
        <dbReference type="ChEBI" id="CHEBI:58349"/>
        <dbReference type="ChEBI" id="CHEBI:537519"/>
        <dbReference type="EC" id="1.1.1.3"/>
    </reaction>
    <physiologicalReaction direction="right-to-left" evidence="26">
        <dbReference type="Rhea" id="RHEA:15763"/>
    </physiologicalReaction>
</comment>
<evidence type="ECO:0000256" key="21">
    <source>
        <dbReference type="ARBA" id="ARBA00023154"/>
    </source>
</evidence>
<dbReference type="Gene3D" id="3.30.360.10">
    <property type="entry name" value="Dihydrodipicolinate Reductase, domain 2"/>
    <property type="match status" value="1"/>
</dbReference>
<evidence type="ECO:0000256" key="5">
    <source>
        <dbReference type="ARBA" id="ARBA00005062"/>
    </source>
</evidence>
<dbReference type="InterPro" id="IPR045865">
    <property type="entry name" value="ACT-like_dom_sf"/>
</dbReference>
<dbReference type="InterPro" id="IPR036291">
    <property type="entry name" value="NAD(P)-bd_dom_sf"/>
</dbReference>
<dbReference type="Gene3D" id="3.40.1160.10">
    <property type="entry name" value="Acetylglutamate kinase-like"/>
    <property type="match status" value="1"/>
</dbReference>
<evidence type="ECO:0000256" key="15">
    <source>
        <dbReference type="ARBA" id="ARBA00022777"/>
    </source>
</evidence>
<dbReference type="Gene3D" id="1.20.120.1320">
    <property type="entry name" value="Aspartokinase, catalytic domain"/>
    <property type="match status" value="1"/>
</dbReference>
<reference evidence="28 29" key="1">
    <citation type="submission" date="2022-03" db="EMBL/GenBank/DDBJ databases">
        <title>Hymenobactersp. isolated from the air.</title>
        <authorList>
            <person name="Won M."/>
            <person name="Kwon S.-W."/>
        </authorList>
    </citation>
    <scope>NUCLEOTIDE SEQUENCE [LARGE SCALE GENOMIC DNA]</scope>
    <source>
        <strain evidence="28 29">KACC 21982</strain>
    </source>
</reference>
<dbReference type="PROSITE" id="PS00324">
    <property type="entry name" value="ASPARTOKINASE"/>
    <property type="match status" value="1"/>
</dbReference>
<dbReference type="Gene3D" id="3.30.2130.10">
    <property type="entry name" value="VC0802-like"/>
    <property type="match status" value="1"/>
</dbReference>
<comment type="function">
    <text evidence="24">Bifunctional aspartate kinase and homoserine dehydrogenase that catalyzes the first and the third steps toward the synthesis of lysine, methionine and threonine from aspartate.</text>
</comment>
<name>A0ABY4CX11_9BACT</name>
<keyword evidence="15 28" id="KW-0418">Kinase</keyword>
<dbReference type="InterPro" id="IPR049638">
    <property type="entry name" value="AK-HD"/>
</dbReference>